<reference evidence="9" key="1">
    <citation type="submission" date="2019-04" db="EMBL/GenBank/DDBJ databases">
        <title>Nocardioides xinjiangensis sp. nov.</title>
        <authorList>
            <person name="Liu S."/>
        </authorList>
    </citation>
    <scope>NUCLEOTIDE SEQUENCE [LARGE SCALE GENOMIC DNA]</scope>
    <source>
        <strain evidence="9">18</strain>
    </source>
</reference>
<dbReference type="SUPFAM" id="SSF103473">
    <property type="entry name" value="MFS general substrate transporter"/>
    <property type="match status" value="1"/>
</dbReference>
<protein>
    <submittedName>
        <fullName evidence="8">MFS transporter</fullName>
    </submittedName>
</protein>
<feature type="transmembrane region" description="Helical" evidence="6">
    <location>
        <begin position="205"/>
        <end position="224"/>
    </location>
</feature>
<evidence type="ECO:0000256" key="2">
    <source>
        <dbReference type="ARBA" id="ARBA00022448"/>
    </source>
</evidence>
<dbReference type="GO" id="GO:0022857">
    <property type="term" value="F:transmembrane transporter activity"/>
    <property type="evidence" value="ECO:0007669"/>
    <property type="project" value="InterPro"/>
</dbReference>
<feature type="transmembrane region" description="Helical" evidence="6">
    <location>
        <begin position="173"/>
        <end position="193"/>
    </location>
</feature>
<dbReference type="InterPro" id="IPR024671">
    <property type="entry name" value="Atg22-like"/>
</dbReference>
<keyword evidence="3 6" id="KW-0812">Transmembrane</keyword>
<dbReference type="EMBL" id="STGY01000083">
    <property type="protein sequence ID" value="THV33402.1"/>
    <property type="molecule type" value="Genomic_DNA"/>
</dbReference>
<keyword evidence="5 6" id="KW-0472">Membrane</keyword>
<dbReference type="InterPro" id="IPR020846">
    <property type="entry name" value="MFS_dom"/>
</dbReference>
<comment type="subcellular location">
    <subcellularLocation>
        <location evidence="1">Cell membrane</location>
        <topology evidence="1">Multi-pass membrane protein</topology>
    </subcellularLocation>
</comment>
<feature type="transmembrane region" description="Helical" evidence="6">
    <location>
        <begin position="131"/>
        <end position="152"/>
    </location>
</feature>
<gene>
    <name evidence="8" type="ORF">FAB82_24965</name>
</gene>
<feature type="transmembrane region" description="Helical" evidence="6">
    <location>
        <begin position="106"/>
        <end position="125"/>
    </location>
</feature>
<dbReference type="RefSeq" id="WP_136537283.1">
    <property type="nucleotide sequence ID" value="NZ_STGY01000083.1"/>
</dbReference>
<dbReference type="GO" id="GO:0005886">
    <property type="term" value="C:plasma membrane"/>
    <property type="evidence" value="ECO:0007669"/>
    <property type="project" value="UniProtKB-SubCell"/>
</dbReference>
<reference evidence="8 9" key="2">
    <citation type="submission" date="2019-05" db="EMBL/GenBank/DDBJ databases">
        <title>Glycomyces buryatensis sp. nov.</title>
        <authorList>
            <person name="Nikitina E."/>
        </authorList>
    </citation>
    <scope>NUCLEOTIDE SEQUENCE [LARGE SCALE GENOMIC DNA]</scope>
    <source>
        <strain evidence="8 9">18</strain>
    </source>
</reference>
<evidence type="ECO:0000313" key="8">
    <source>
        <dbReference type="EMBL" id="THV33402.1"/>
    </source>
</evidence>
<feature type="transmembrane region" description="Helical" evidence="6">
    <location>
        <begin position="414"/>
        <end position="433"/>
    </location>
</feature>
<evidence type="ECO:0000256" key="6">
    <source>
        <dbReference type="SAM" id="Phobius"/>
    </source>
</evidence>
<feature type="domain" description="Major facilitator superfamily (MFS) profile" evidence="7">
    <location>
        <begin position="256"/>
        <end position="450"/>
    </location>
</feature>
<dbReference type="AlphaFoldDB" id="A0A4S8PUK8"/>
<dbReference type="OrthoDB" id="9768783at2"/>
<name>A0A4S8PUK8_9ACTN</name>
<dbReference type="PANTHER" id="PTHR23519:SF1">
    <property type="entry name" value="AUTOPHAGY-RELATED PROTEIN 22"/>
    <property type="match status" value="1"/>
</dbReference>
<evidence type="ECO:0000256" key="1">
    <source>
        <dbReference type="ARBA" id="ARBA00004651"/>
    </source>
</evidence>
<keyword evidence="9" id="KW-1185">Reference proteome</keyword>
<organism evidence="8 9">
    <name type="scientific">Glycomyces buryatensis</name>
    <dbReference type="NCBI Taxonomy" id="2570927"/>
    <lineage>
        <taxon>Bacteria</taxon>
        <taxon>Bacillati</taxon>
        <taxon>Actinomycetota</taxon>
        <taxon>Actinomycetes</taxon>
        <taxon>Glycomycetales</taxon>
        <taxon>Glycomycetaceae</taxon>
        <taxon>Glycomyces</taxon>
    </lineage>
</organism>
<keyword evidence="2" id="KW-0813">Transport</keyword>
<dbReference type="PROSITE" id="PS50850">
    <property type="entry name" value="MFS"/>
    <property type="match status" value="1"/>
</dbReference>
<dbReference type="Pfam" id="PF11700">
    <property type="entry name" value="ATG22"/>
    <property type="match status" value="1"/>
</dbReference>
<feature type="transmembrane region" description="Helical" evidence="6">
    <location>
        <begin position="74"/>
        <end position="94"/>
    </location>
</feature>
<feature type="transmembrane region" description="Helical" evidence="6">
    <location>
        <begin position="21"/>
        <end position="42"/>
    </location>
</feature>
<comment type="caution">
    <text evidence="8">The sequence shown here is derived from an EMBL/GenBank/DDBJ whole genome shotgun (WGS) entry which is preliminary data.</text>
</comment>
<dbReference type="PANTHER" id="PTHR23519">
    <property type="entry name" value="AUTOPHAGY-RELATED PROTEIN 22"/>
    <property type="match status" value="1"/>
</dbReference>
<dbReference type="InterPro" id="IPR050495">
    <property type="entry name" value="ATG22/LtaA_families"/>
</dbReference>
<feature type="transmembrane region" description="Helical" evidence="6">
    <location>
        <begin position="389"/>
        <end position="408"/>
    </location>
</feature>
<evidence type="ECO:0000256" key="3">
    <source>
        <dbReference type="ARBA" id="ARBA00022692"/>
    </source>
</evidence>
<keyword evidence="4 6" id="KW-1133">Transmembrane helix</keyword>
<feature type="transmembrane region" description="Helical" evidence="6">
    <location>
        <begin position="347"/>
        <end position="368"/>
    </location>
</feature>
<feature type="transmembrane region" description="Helical" evidence="6">
    <location>
        <begin position="258"/>
        <end position="278"/>
    </location>
</feature>
<dbReference type="Gene3D" id="1.20.1250.20">
    <property type="entry name" value="MFS general substrate transporter like domains"/>
    <property type="match status" value="1"/>
</dbReference>
<dbReference type="InterPro" id="IPR036259">
    <property type="entry name" value="MFS_trans_sf"/>
</dbReference>
<feature type="transmembrane region" description="Helical" evidence="6">
    <location>
        <begin position="290"/>
        <end position="311"/>
    </location>
</feature>
<sequence length="450" mass="47892">MMRVLNETVPRSTRRERIGWYAYDWAGQPFITSVMTVLGTVFLTQLASSAVGCESDCDSVRVGVLGSAVPIGSLWAYTTSASVLITVVALPLIGAVADRSFHKRRMLGGFAFAGSALIFAFVFIGAGSGNYLLSAGLILGANVCYGCSQVVYDSFLPQLAGPDERDKISSTGWAYGYLSGAIFLAINLVSINAAGPLGISELTAVQYGLAATGLWWAGFTWFTLVRLEDRPPVIDTTVSLVRSLGTTLAEMRRYPKTLLFLAAFLLYSDGISTVLAMVGTYGDQELGLEASALVLAILLVQFVNFGGALGMRRIADRIGAYRTVMGGLVGWCGVVIAAYFLPEGNVLAFLGLGVLLGCVMGGTQALSRSLFSQLIPAGREAAYFGVYQIADRGTSWIGPLMFGLVVQLTGNMRWGVIGLVAFFAVGLALFALVPMRRAIEEVGNTPPQRI</sequence>
<evidence type="ECO:0000256" key="4">
    <source>
        <dbReference type="ARBA" id="ARBA00022989"/>
    </source>
</evidence>
<evidence type="ECO:0000259" key="7">
    <source>
        <dbReference type="PROSITE" id="PS50850"/>
    </source>
</evidence>
<dbReference type="Proteomes" id="UP000308760">
    <property type="component" value="Unassembled WGS sequence"/>
</dbReference>
<feature type="transmembrane region" description="Helical" evidence="6">
    <location>
        <begin position="323"/>
        <end position="341"/>
    </location>
</feature>
<evidence type="ECO:0000256" key="5">
    <source>
        <dbReference type="ARBA" id="ARBA00023136"/>
    </source>
</evidence>
<accession>A0A4S8PUK8</accession>
<evidence type="ECO:0000313" key="9">
    <source>
        <dbReference type="Proteomes" id="UP000308760"/>
    </source>
</evidence>
<proteinExistence type="predicted"/>